<proteinExistence type="predicted"/>
<feature type="compositionally biased region" description="Gly residues" evidence="5">
    <location>
        <begin position="88"/>
        <end position="110"/>
    </location>
</feature>
<feature type="compositionally biased region" description="Acidic residues" evidence="5">
    <location>
        <begin position="134"/>
        <end position="143"/>
    </location>
</feature>
<dbReference type="GO" id="GO:0003677">
    <property type="term" value="F:DNA binding"/>
    <property type="evidence" value="ECO:0007669"/>
    <property type="project" value="InterPro"/>
</dbReference>
<gene>
    <name evidence="6" type="ORF">M427DRAFT_59667</name>
</gene>
<sequence length="408" mass="42293">MKFMPTVRATKVAKAEPAVGPSESDGGEGGRGRGRGRGERGRGRGRGRGEFGKQELTASGPFALGPAARPNVRSGGGGFAPTLRAASGGPGSGSASGGGFSGSRVGGGGSSRASKVKSEGDGSGDEGKDAAFSDSDDDSEEADNANWGQGPSPLQMRPQPLGKVKEQRRREKVKKERREREEKKVQIKAEPMEEDGDGRGSTPQTVSSSTPTLMELDEKVPASGITGEPGSGIQSPGLELAAFERISSEKPENPPLLFFQLPKLLPRLDPNAMDITPVSSSSSTSMKTEVDIKADPSKPQPSSGAGSAKAAVPTILSQSGRIGTLRVHRSGRVTMDLGGAPFVVYPGSRVGFAEQVSLIQVMDDHKGKVKQEVPRGWEKPGEGAKRAKLEVVGEVASDGGRFVVAAAV</sequence>
<dbReference type="OrthoDB" id="5836119at2759"/>
<organism evidence="6 7">
    <name type="scientific">Gonapodya prolifera (strain JEL478)</name>
    <name type="common">Monoblepharis prolifera</name>
    <dbReference type="NCBI Taxonomy" id="1344416"/>
    <lineage>
        <taxon>Eukaryota</taxon>
        <taxon>Fungi</taxon>
        <taxon>Fungi incertae sedis</taxon>
        <taxon>Chytridiomycota</taxon>
        <taxon>Chytridiomycota incertae sedis</taxon>
        <taxon>Monoblepharidomycetes</taxon>
        <taxon>Monoblepharidales</taxon>
        <taxon>Gonapodyaceae</taxon>
        <taxon>Gonapodya</taxon>
    </lineage>
</organism>
<feature type="region of interest" description="Disordered" evidence="5">
    <location>
        <begin position="276"/>
        <end position="312"/>
    </location>
</feature>
<evidence type="ECO:0008006" key="8">
    <source>
        <dbReference type="Google" id="ProtNLM"/>
    </source>
</evidence>
<evidence type="ECO:0000313" key="7">
    <source>
        <dbReference type="Proteomes" id="UP000070544"/>
    </source>
</evidence>
<feature type="compositionally biased region" description="Basic and acidic residues" evidence="5">
    <location>
        <begin position="116"/>
        <end position="131"/>
    </location>
</feature>
<dbReference type="AlphaFoldDB" id="A0A139A7J6"/>
<dbReference type="STRING" id="1344416.A0A139A7J6"/>
<dbReference type="PANTHER" id="PTHR13408:SF0">
    <property type="entry name" value="DNA-DIRECTED RNA POLYMERASE III SUBUNIT RPC4"/>
    <property type="match status" value="1"/>
</dbReference>
<keyword evidence="7" id="KW-1185">Reference proteome</keyword>
<dbReference type="GO" id="GO:0005666">
    <property type="term" value="C:RNA polymerase III complex"/>
    <property type="evidence" value="ECO:0007669"/>
    <property type="project" value="InterPro"/>
</dbReference>
<evidence type="ECO:0000256" key="5">
    <source>
        <dbReference type="SAM" id="MobiDB-lite"/>
    </source>
</evidence>
<accession>A0A139A7J6</accession>
<feature type="compositionally biased region" description="Basic and acidic residues" evidence="5">
    <location>
        <begin position="163"/>
        <end position="191"/>
    </location>
</feature>
<evidence type="ECO:0000256" key="2">
    <source>
        <dbReference type="ARBA" id="ARBA00022478"/>
    </source>
</evidence>
<dbReference type="PANTHER" id="PTHR13408">
    <property type="entry name" value="DNA-DIRECTED RNA POLYMERASE III"/>
    <property type="match status" value="1"/>
</dbReference>
<evidence type="ECO:0000256" key="4">
    <source>
        <dbReference type="ARBA" id="ARBA00023242"/>
    </source>
</evidence>
<keyword evidence="4" id="KW-0539">Nucleus</keyword>
<feature type="compositionally biased region" description="Low complexity" evidence="5">
    <location>
        <begin position="201"/>
        <end position="212"/>
    </location>
</feature>
<evidence type="ECO:0000256" key="1">
    <source>
        <dbReference type="ARBA" id="ARBA00004123"/>
    </source>
</evidence>
<protein>
    <recommendedName>
        <fullName evidence="8">DNA-directed RNA polymerase III subunit RPC4</fullName>
    </recommendedName>
</protein>
<dbReference type="InterPro" id="IPR007811">
    <property type="entry name" value="RPC4"/>
</dbReference>
<dbReference type="OMA" id="GTWDKTV"/>
<dbReference type="EMBL" id="KQ965789">
    <property type="protein sequence ID" value="KXS12343.1"/>
    <property type="molecule type" value="Genomic_DNA"/>
</dbReference>
<feature type="region of interest" description="Disordered" evidence="5">
    <location>
        <begin position="1"/>
        <end position="214"/>
    </location>
</feature>
<name>A0A139A7J6_GONPJ</name>
<reference evidence="6 7" key="1">
    <citation type="journal article" date="2015" name="Genome Biol. Evol.">
        <title>Phylogenomic analyses indicate that early fungi evolved digesting cell walls of algal ancestors of land plants.</title>
        <authorList>
            <person name="Chang Y."/>
            <person name="Wang S."/>
            <person name="Sekimoto S."/>
            <person name="Aerts A.L."/>
            <person name="Choi C."/>
            <person name="Clum A."/>
            <person name="LaButti K.M."/>
            <person name="Lindquist E.A."/>
            <person name="Yee Ngan C."/>
            <person name="Ohm R.A."/>
            <person name="Salamov A.A."/>
            <person name="Grigoriev I.V."/>
            <person name="Spatafora J.W."/>
            <person name="Berbee M.L."/>
        </authorList>
    </citation>
    <scope>NUCLEOTIDE SEQUENCE [LARGE SCALE GENOMIC DNA]</scope>
    <source>
        <strain evidence="6 7">JEL478</strain>
    </source>
</reference>
<keyword evidence="2" id="KW-0240">DNA-directed RNA polymerase</keyword>
<comment type="subcellular location">
    <subcellularLocation>
        <location evidence="1">Nucleus</location>
    </subcellularLocation>
</comment>
<dbReference type="Proteomes" id="UP000070544">
    <property type="component" value="Unassembled WGS sequence"/>
</dbReference>
<evidence type="ECO:0000256" key="3">
    <source>
        <dbReference type="ARBA" id="ARBA00023163"/>
    </source>
</evidence>
<dbReference type="Pfam" id="PF05132">
    <property type="entry name" value="RNA_pol_Rpc4"/>
    <property type="match status" value="1"/>
</dbReference>
<keyword evidence="3" id="KW-0804">Transcription</keyword>
<dbReference type="GO" id="GO:0042797">
    <property type="term" value="P:tRNA transcription by RNA polymerase III"/>
    <property type="evidence" value="ECO:0007669"/>
    <property type="project" value="TreeGrafter"/>
</dbReference>
<feature type="compositionally biased region" description="Basic and acidic residues" evidence="5">
    <location>
        <begin position="28"/>
        <end position="53"/>
    </location>
</feature>
<evidence type="ECO:0000313" key="6">
    <source>
        <dbReference type="EMBL" id="KXS12343.1"/>
    </source>
</evidence>